<keyword evidence="1" id="KW-0812">Transmembrane</keyword>
<sequence>ISSEWFDLFVSFAFVAFLLLAHRILVRIIKSVGFFVYRKIIRNFYSDLPQNPVLPSPDLSAPANREENLEEKTELLSENIRSSERLEKNSAYILCAELKILRRLNIWANVTKRRLRQKVLLPLIDLFVASEKEFSVLSDSLRDEFIGKEKTIGLESSDSLVDFYGKRVDKDQTAFNALRRRAQLKKRLEKLFGKGDVYQLISACKELESKIKEENGVFKRKHAQVFTVIIVHCQFLLPRDGRISFRSITFQKTLLCNL</sequence>
<proteinExistence type="predicted"/>
<feature type="non-terminal residue" evidence="2">
    <location>
        <position position="1"/>
    </location>
</feature>
<evidence type="ECO:0000313" key="2">
    <source>
        <dbReference type="EMBL" id="MES1920538.1"/>
    </source>
</evidence>
<comment type="caution">
    <text evidence="2">The sequence shown here is derived from an EMBL/GenBank/DDBJ whole genome shotgun (WGS) entry which is preliminary data.</text>
</comment>
<evidence type="ECO:0000313" key="3">
    <source>
        <dbReference type="Proteomes" id="UP001439008"/>
    </source>
</evidence>
<keyword evidence="1" id="KW-1133">Transmembrane helix</keyword>
<name>A0ABV2ALI3_9EUKA</name>
<organism evidence="2 3">
    <name type="scientific">Bonamia ostreae</name>
    <dbReference type="NCBI Taxonomy" id="126728"/>
    <lineage>
        <taxon>Eukaryota</taxon>
        <taxon>Sar</taxon>
        <taxon>Rhizaria</taxon>
        <taxon>Endomyxa</taxon>
        <taxon>Ascetosporea</taxon>
        <taxon>Haplosporida</taxon>
        <taxon>Bonamia</taxon>
    </lineage>
</organism>
<feature type="transmembrane region" description="Helical" evidence="1">
    <location>
        <begin position="6"/>
        <end position="26"/>
    </location>
</feature>
<dbReference type="EMBL" id="JBDODL010000726">
    <property type="protein sequence ID" value="MES1920538.1"/>
    <property type="molecule type" value="Genomic_DNA"/>
</dbReference>
<accession>A0ABV2ALI3</accession>
<protein>
    <submittedName>
        <fullName evidence="2">Uncharacterized protein</fullName>
    </submittedName>
</protein>
<reference evidence="2 3" key="1">
    <citation type="journal article" date="2024" name="BMC Biol.">
        <title>Comparative genomics of Ascetosporea gives new insight into the evolutionary basis for animal parasitism in Rhizaria.</title>
        <authorList>
            <person name="Hiltunen Thoren M."/>
            <person name="Onut-Brannstrom I."/>
            <person name="Alfjorden A."/>
            <person name="Peckova H."/>
            <person name="Swords F."/>
            <person name="Hooper C."/>
            <person name="Holzer A.S."/>
            <person name="Bass D."/>
            <person name="Burki F."/>
        </authorList>
    </citation>
    <scope>NUCLEOTIDE SEQUENCE [LARGE SCALE GENOMIC DNA]</scope>
    <source>
        <strain evidence="2">20-A016</strain>
    </source>
</reference>
<dbReference type="Proteomes" id="UP001439008">
    <property type="component" value="Unassembled WGS sequence"/>
</dbReference>
<gene>
    <name evidence="2" type="ORF">MHBO_002200</name>
</gene>
<keyword evidence="3" id="KW-1185">Reference proteome</keyword>
<evidence type="ECO:0000256" key="1">
    <source>
        <dbReference type="SAM" id="Phobius"/>
    </source>
</evidence>
<keyword evidence="1" id="KW-0472">Membrane</keyword>